<sequence length="699" mass="72903">MAVLKSSLILSLIDNVSGRARGINSALGSLQRGHASFLGMAGRLAAFGGAYVGVTQGMSGTVGAALEFESAFADVRKVLDANDEQMANVRRSIIAMSKELPIAASGIAEIYAAAGQANIPLAEITKFSEMVAKVSTAWDVPVAETGQALAEIKNQLNLGVNEVGLFADSLNHLSNNTAANAPRLLEYTKRVAATGEMFGFSAQETLAFGGAMISSGGEAEVAATSFRNMGRALTIGTRATKTHNTAFKRLGLDAVKTAKSMQKNALKTTLDVIDRIQTLPEWERISIASALFGDEARALMPVINNATELRRQLGLVGNEANYAGSAFKEYTIRASTVGNVLQILKNKFADFFRSMGDDMLPGIKQAALGVGHILDTMGERATIFDKMGAAMEAFLQGFGVDSGIRETVESIGDLLFGKADGSASADQLGRIFAKFKEYGASVRELSDAIRNNPIAQFLGELGADGFKLMLAAVGIGILAGAVRKLAAALLFLSGASTVFGILKTLAGLGGDILGLPGGKGKTPKTPTGGKPKGKVPFSPLTWGLAGISGFAWLMNEGADSLRNDPARQARDNEKSAQNIRWLKNLLGLKKDEAGVSGLSRFMFGAAADPGFDSRQHFGVETKAASNTPVIIDSSSIAAMNQPSGVQQVAVTNPQPIEITVNAPITISGVSSPEAAADAAASRLGQAVKSTVGASWGGPR</sequence>
<organism evidence="3 4">
    <name type="scientific">Shinella sumterensis</name>
    <dbReference type="NCBI Taxonomy" id="1967501"/>
    <lineage>
        <taxon>Bacteria</taxon>
        <taxon>Pseudomonadati</taxon>
        <taxon>Pseudomonadota</taxon>
        <taxon>Alphaproteobacteria</taxon>
        <taxon>Hyphomicrobiales</taxon>
        <taxon>Rhizobiaceae</taxon>
        <taxon>Shinella</taxon>
    </lineage>
</organism>
<gene>
    <name evidence="3" type="ORF">Q9313_06305</name>
</gene>
<dbReference type="InterPro" id="IPR010090">
    <property type="entry name" value="Phage_tape_meas"/>
</dbReference>
<evidence type="ECO:0000313" key="4">
    <source>
        <dbReference type="Proteomes" id="UP001234585"/>
    </source>
</evidence>
<dbReference type="PANTHER" id="PTHR37813:SF1">
    <property type="entry name" value="FELS-2 PROPHAGE PROTEIN"/>
    <property type="match status" value="1"/>
</dbReference>
<dbReference type="NCBIfam" id="TIGR01760">
    <property type="entry name" value="tape_meas_TP901"/>
    <property type="match status" value="1"/>
</dbReference>
<evidence type="ECO:0000313" key="3">
    <source>
        <dbReference type="EMBL" id="WLR98639.1"/>
    </source>
</evidence>
<dbReference type="PANTHER" id="PTHR37813">
    <property type="entry name" value="FELS-2 PROPHAGE PROTEIN"/>
    <property type="match status" value="1"/>
</dbReference>
<evidence type="ECO:0000256" key="1">
    <source>
        <dbReference type="ARBA" id="ARBA00022612"/>
    </source>
</evidence>
<feature type="domain" description="Phage tail tape measure protein" evidence="2">
    <location>
        <begin position="92"/>
        <end position="293"/>
    </location>
</feature>
<dbReference type="Pfam" id="PF10145">
    <property type="entry name" value="PhageMin_Tail"/>
    <property type="match status" value="1"/>
</dbReference>
<name>A0AA50H585_9HYPH</name>
<dbReference type="EMBL" id="CP132302">
    <property type="protein sequence ID" value="WLR98639.1"/>
    <property type="molecule type" value="Genomic_DNA"/>
</dbReference>
<protein>
    <submittedName>
        <fullName evidence="3">Phage tail tape measure protein</fullName>
    </submittedName>
</protein>
<proteinExistence type="predicted"/>
<reference evidence="3 4" key="1">
    <citation type="submission" date="2023-08" db="EMBL/GenBank/DDBJ databases">
        <title>Pathogen: clinical or host-associated sample.</title>
        <authorList>
            <person name="Hergert J."/>
            <person name="Casey R."/>
            <person name="Wagner J."/>
            <person name="Young E.L."/>
            <person name="Oakeson K.F."/>
        </authorList>
    </citation>
    <scope>NUCLEOTIDE SEQUENCE [LARGE SCALE GENOMIC DNA]</scope>
    <source>
        <strain evidence="3 4">1760953</strain>
    </source>
</reference>
<dbReference type="Proteomes" id="UP001234585">
    <property type="component" value="Chromosome"/>
</dbReference>
<dbReference type="AlphaFoldDB" id="A0AA50H585"/>
<accession>A0AA50H585</accession>
<keyword evidence="1" id="KW-1188">Viral release from host cell</keyword>
<dbReference type="RefSeq" id="WP_306038290.1">
    <property type="nucleotide sequence ID" value="NZ_CP132302.1"/>
</dbReference>
<evidence type="ECO:0000259" key="2">
    <source>
        <dbReference type="Pfam" id="PF10145"/>
    </source>
</evidence>
<keyword evidence="4" id="KW-1185">Reference proteome</keyword>